<sequence length="45" mass="5419">MLSNLFWIEWLFTKWSLNSTSSDHTTLSKSFPLQFTFQPFLHLLK</sequence>
<protein>
    <submittedName>
        <fullName evidence="1">Uncharacterized protein</fullName>
    </submittedName>
</protein>
<dbReference type="AlphaFoldDB" id="A0A2P2NVI4"/>
<name>A0A2P2NVI4_RHIMU</name>
<reference evidence="1" key="1">
    <citation type="submission" date="2018-02" db="EMBL/GenBank/DDBJ databases">
        <title>Rhizophora mucronata_Transcriptome.</title>
        <authorList>
            <person name="Meera S.P."/>
            <person name="Sreeshan A."/>
            <person name="Augustine A."/>
        </authorList>
    </citation>
    <scope>NUCLEOTIDE SEQUENCE</scope>
    <source>
        <tissue evidence="1">Leaf</tissue>
    </source>
</reference>
<organism evidence="1">
    <name type="scientific">Rhizophora mucronata</name>
    <name type="common">Asiatic mangrove</name>
    <dbReference type="NCBI Taxonomy" id="61149"/>
    <lineage>
        <taxon>Eukaryota</taxon>
        <taxon>Viridiplantae</taxon>
        <taxon>Streptophyta</taxon>
        <taxon>Embryophyta</taxon>
        <taxon>Tracheophyta</taxon>
        <taxon>Spermatophyta</taxon>
        <taxon>Magnoliopsida</taxon>
        <taxon>eudicotyledons</taxon>
        <taxon>Gunneridae</taxon>
        <taxon>Pentapetalae</taxon>
        <taxon>rosids</taxon>
        <taxon>fabids</taxon>
        <taxon>Malpighiales</taxon>
        <taxon>Rhizophoraceae</taxon>
        <taxon>Rhizophora</taxon>
    </lineage>
</organism>
<accession>A0A2P2NVI4</accession>
<proteinExistence type="predicted"/>
<evidence type="ECO:0000313" key="1">
    <source>
        <dbReference type="EMBL" id="MBX46504.1"/>
    </source>
</evidence>
<dbReference type="EMBL" id="GGEC01066020">
    <property type="protein sequence ID" value="MBX46504.1"/>
    <property type="molecule type" value="Transcribed_RNA"/>
</dbReference>